<dbReference type="PANTHER" id="PTHR13026">
    <property type="entry name" value="NNP-1 PROTEIN NOVEL NUCLEAR PROTEIN 1 NOP52"/>
    <property type="match status" value="1"/>
</dbReference>
<reference evidence="6" key="1">
    <citation type="submission" date="2022-07" db="EMBL/GenBank/DDBJ databases">
        <title>Evaluation of T. orientalis genome assembly methods using nanopore sequencing and analysis of variation between genomes.</title>
        <authorList>
            <person name="Yam J."/>
            <person name="Micallef M.L."/>
            <person name="Liu M."/>
            <person name="Djordjevic S.P."/>
            <person name="Bogema D.R."/>
            <person name="Jenkins C."/>
        </authorList>
    </citation>
    <scope>NUCLEOTIDE SEQUENCE</scope>
    <source>
        <strain evidence="6">Goon Nure</strain>
    </source>
</reference>
<feature type="region of interest" description="Disordered" evidence="5">
    <location>
        <begin position="272"/>
        <end position="299"/>
    </location>
</feature>
<evidence type="ECO:0000256" key="4">
    <source>
        <dbReference type="ARBA" id="ARBA00023242"/>
    </source>
</evidence>
<keyword evidence="3" id="KW-0698">rRNA processing</keyword>
<gene>
    <name evidence="6" type="ORF">MACK_002913</name>
</gene>
<feature type="compositionally biased region" description="Polar residues" evidence="5">
    <location>
        <begin position="272"/>
        <end position="283"/>
    </location>
</feature>
<dbReference type="EMBL" id="CP056072">
    <property type="protein sequence ID" value="UKK02816.1"/>
    <property type="molecule type" value="Genomic_DNA"/>
</dbReference>
<dbReference type="Proteomes" id="UP000244811">
    <property type="component" value="Chromosome 4"/>
</dbReference>
<dbReference type="GO" id="GO:0006364">
    <property type="term" value="P:rRNA processing"/>
    <property type="evidence" value="ECO:0007669"/>
    <property type="project" value="UniProtKB-KW"/>
</dbReference>
<comment type="similarity">
    <text evidence="2">Belongs to the RRP1 family.</text>
</comment>
<name>A0A976MEB3_THEOR</name>
<comment type="subcellular location">
    <subcellularLocation>
        <location evidence="1">Nucleus</location>
    </subcellularLocation>
</comment>
<dbReference type="InterPro" id="IPR010301">
    <property type="entry name" value="RRP1"/>
</dbReference>
<evidence type="ECO:0000256" key="2">
    <source>
        <dbReference type="ARBA" id="ARBA00006374"/>
    </source>
</evidence>
<evidence type="ECO:0000256" key="5">
    <source>
        <dbReference type="SAM" id="MobiDB-lite"/>
    </source>
</evidence>
<dbReference type="AlphaFoldDB" id="A0A976MEB3"/>
<sequence length="527" mass="61887">MEDTVRSICQNLVSNDHNVRRRAIKNVLELFKKNNTIDDLSLNKLCKGLYYSLWMTDDPIQVHKISVDIIQLYKSFRTNPRDRNSPQNNEVDENEVDIRLRYIKSLMDTVSKEWPLLDKNRVDKVLLFTRILVSEILYYMNQLQWDLSVLNKLSEVYMGVFSTDNLGLWLHFIQVYLNELVMNYNHLAEATTNGVGKKNSSSISNNNAKNSNMDGLQLLYVLKPFLMMFVNSKDKLLLTTIYNYVFKELHKLNDITDITVVVWLLNTLLNPRSTPQETEPSNDTSDDMQTADDISYVNDDNRLDDKHYSGKVQGLNKKYIKSTLKQYGSILKNELTPNEKIHLEHMMYSLFPERTEAEIYYEENGEDYDDYDQDIEPQNNHDMSLNGDESNGDYISLANFSIRRMTKKRLRNLFILNNTKRYLIIIKATDDESIKFMNKLMKPKVRNQLFYYSLIRLKRLKLQYRFKHGQLNKIHNFNKEHKSKFNVNLQQALENIRNARPLKSSLAKRAKSGESSTLTSSKKNKKK</sequence>
<accession>A0A976MEB3</accession>
<feature type="region of interest" description="Disordered" evidence="5">
    <location>
        <begin position="502"/>
        <end position="527"/>
    </location>
</feature>
<dbReference type="Pfam" id="PF05997">
    <property type="entry name" value="Nop52"/>
    <property type="match status" value="1"/>
</dbReference>
<keyword evidence="4" id="KW-0539">Nucleus</keyword>
<dbReference type="GO" id="GO:0030688">
    <property type="term" value="C:preribosome, small subunit precursor"/>
    <property type="evidence" value="ECO:0007669"/>
    <property type="project" value="InterPro"/>
</dbReference>
<evidence type="ECO:0000256" key="3">
    <source>
        <dbReference type="ARBA" id="ARBA00022552"/>
    </source>
</evidence>
<proteinExistence type="inferred from homology"/>
<organism evidence="6 7">
    <name type="scientific">Theileria orientalis</name>
    <dbReference type="NCBI Taxonomy" id="68886"/>
    <lineage>
        <taxon>Eukaryota</taxon>
        <taxon>Sar</taxon>
        <taxon>Alveolata</taxon>
        <taxon>Apicomplexa</taxon>
        <taxon>Aconoidasida</taxon>
        <taxon>Piroplasmida</taxon>
        <taxon>Theileriidae</taxon>
        <taxon>Theileria</taxon>
    </lineage>
</organism>
<protein>
    <submittedName>
        <fullName evidence="6">Uncharacterized protein</fullName>
    </submittedName>
</protein>
<dbReference type="PANTHER" id="PTHR13026:SF0">
    <property type="entry name" value="RIBOSOMAL RNA PROCESSING 1B"/>
    <property type="match status" value="1"/>
</dbReference>
<dbReference type="GO" id="GO:0005634">
    <property type="term" value="C:nucleus"/>
    <property type="evidence" value="ECO:0007669"/>
    <property type="project" value="UniProtKB-SubCell"/>
</dbReference>
<evidence type="ECO:0000256" key="1">
    <source>
        <dbReference type="ARBA" id="ARBA00004123"/>
    </source>
</evidence>
<evidence type="ECO:0000313" key="7">
    <source>
        <dbReference type="Proteomes" id="UP000244811"/>
    </source>
</evidence>
<evidence type="ECO:0000313" key="6">
    <source>
        <dbReference type="EMBL" id="UKK02816.1"/>
    </source>
</evidence>